<sequence length="352" mass="38182">MSDSLQPSPMASERPVLAGRSRGDRAARAIAVVGIVAALTAALFAWDARQSLRNLESKAGGRLAELGDEAAQSRASLAQAQAALKESQSRLTELEARVAEAQEGRVQLEEMYRDLSRNADDRLLSEVEQMLVLASQQLQLAGNVRGALAALQTADQRLAKAEKLAAAPLRRALGQDMDRLKALPLVDTVGIAVKIDNLVSSVDQLPLVVAETLPPTRLASRAKPLDEQPGFTRAARDFWEEMKGLVRIRELEGNDAALLAPTHAYFLRENLKLRLLSARVALLARDELSFRDDLKAAQAWLNKYFDSKAKPTAAALATLKQVSESPVSITVPDINASLAAVRTARASREKTR</sequence>
<proteinExistence type="predicted"/>
<evidence type="ECO:0000256" key="2">
    <source>
        <dbReference type="SAM" id="Phobius"/>
    </source>
</evidence>
<dbReference type="AlphaFoldDB" id="A0A6M4H0T6"/>
<dbReference type="KEGG" id="uru:DSM104443_04213"/>
<dbReference type="PANTHER" id="PTHR38043:SF1">
    <property type="entry name" value="PROTEIN HEMX"/>
    <property type="match status" value="1"/>
</dbReference>
<dbReference type="PANTHER" id="PTHR38043">
    <property type="entry name" value="PROTEIN HEMX"/>
    <property type="match status" value="1"/>
</dbReference>
<reference evidence="3 4" key="1">
    <citation type="submission" date="2020-04" db="EMBL/GenBank/DDBJ databases">
        <title>Usitatibacter rugosus gen. nov., sp. nov. and Usitatibacter palustris sp. nov., novel members of Usitatibacteraceae fam. nov. within the order Nitrosomonadales isolated from soil.</title>
        <authorList>
            <person name="Huber K.J."/>
            <person name="Neumann-Schaal M."/>
            <person name="Geppert A."/>
            <person name="Luckner M."/>
            <person name="Wanner G."/>
            <person name="Overmann J."/>
        </authorList>
    </citation>
    <scope>NUCLEOTIDE SEQUENCE [LARGE SCALE GENOMIC DNA]</scope>
    <source>
        <strain evidence="3 4">0125_3</strain>
    </source>
</reference>
<keyword evidence="2" id="KW-0472">Membrane</keyword>
<name>A0A6M4H0T6_9PROT</name>
<feature type="transmembrane region" description="Helical" evidence="2">
    <location>
        <begin position="26"/>
        <end position="46"/>
    </location>
</feature>
<dbReference type="Proteomes" id="UP000501534">
    <property type="component" value="Chromosome"/>
</dbReference>
<evidence type="ECO:0008006" key="5">
    <source>
        <dbReference type="Google" id="ProtNLM"/>
    </source>
</evidence>
<evidence type="ECO:0000313" key="4">
    <source>
        <dbReference type="Proteomes" id="UP000501534"/>
    </source>
</evidence>
<feature type="coiled-coil region" evidence="1">
    <location>
        <begin position="63"/>
        <end position="118"/>
    </location>
</feature>
<keyword evidence="1" id="KW-0175">Coiled coil</keyword>
<accession>A0A6M4H0T6</accession>
<keyword evidence="4" id="KW-1185">Reference proteome</keyword>
<dbReference type="EMBL" id="CP053069">
    <property type="protein sequence ID" value="QJR13119.1"/>
    <property type="molecule type" value="Genomic_DNA"/>
</dbReference>
<organism evidence="3 4">
    <name type="scientific">Usitatibacter rugosus</name>
    <dbReference type="NCBI Taxonomy" id="2732067"/>
    <lineage>
        <taxon>Bacteria</taxon>
        <taxon>Pseudomonadati</taxon>
        <taxon>Pseudomonadota</taxon>
        <taxon>Betaproteobacteria</taxon>
        <taxon>Nitrosomonadales</taxon>
        <taxon>Usitatibacteraceae</taxon>
        <taxon>Usitatibacter</taxon>
    </lineage>
</organism>
<evidence type="ECO:0000313" key="3">
    <source>
        <dbReference type="EMBL" id="QJR13119.1"/>
    </source>
</evidence>
<dbReference type="InterPro" id="IPR007470">
    <property type="entry name" value="HemX"/>
</dbReference>
<gene>
    <name evidence="3" type="ORF">DSM104443_04213</name>
</gene>
<keyword evidence="2" id="KW-1133">Transmembrane helix</keyword>
<dbReference type="Pfam" id="PF04375">
    <property type="entry name" value="HemX"/>
    <property type="match status" value="1"/>
</dbReference>
<protein>
    <recommendedName>
        <fullName evidence="5">Uroporphyrin-3 C-methyltransferase</fullName>
    </recommendedName>
</protein>
<evidence type="ECO:0000256" key="1">
    <source>
        <dbReference type="SAM" id="Coils"/>
    </source>
</evidence>
<dbReference type="RefSeq" id="WP_171095917.1">
    <property type="nucleotide sequence ID" value="NZ_CP053069.1"/>
</dbReference>
<keyword evidence="2" id="KW-0812">Transmembrane</keyword>